<dbReference type="InterPro" id="IPR036390">
    <property type="entry name" value="WH_DNA-bd_sf"/>
</dbReference>
<sequence>MDLKQIEYILKIAEEKNVSRAAMKLFISQSALNQQLLKLEKELGAPLFYRTRHNWELTEIGELYVQGAREIMLTKKNTYHRIADVLDRSQRSFSLGMPGGRGIAMFTSIYPRFLQMHPNVSISPLEIGSYDMQNMIANGNLNLGFITIGPREKTNINYIHICSEEFYAALPSSHPIARPIKSREKEYPQLDLRLLKDESFVLMYQKSSCRAVTDSIFQEAGFSPNILFETSSAAGIPSFVSSGICCAIIPKCYTKNMDGISLFSLPSHPYWDLDFCYARQSYVSQPLKTFIELSKDYWKSYYQDQ</sequence>
<evidence type="ECO:0000256" key="1">
    <source>
        <dbReference type="ARBA" id="ARBA00009437"/>
    </source>
</evidence>
<dbReference type="Pfam" id="PF00126">
    <property type="entry name" value="HTH_1"/>
    <property type="match status" value="1"/>
</dbReference>
<comment type="caution">
    <text evidence="6">The sequence shown here is derived from an EMBL/GenBank/DDBJ whole genome shotgun (WGS) entry which is preliminary data.</text>
</comment>
<dbReference type="RefSeq" id="WP_048929372.1">
    <property type="nucleotide sequence ID" value="NZ_KQ235876.1"/>
</dbReference>
<dbReference type="SUPFAM" id="SSF46785">
    <property type="entry name" value="Winged helix' DNA-binding domain"/>
    <property type="match status" value="1"/>
</dbReference>
<dbReference type="GO" id="GO:0005829">
    <property type="term" value="C:cytosol"/>
    <property type="evidence" value="ECO:0007669"/>
    <property type="project" value="TreeGrafter"/>
</dbReference>
<dbReference type="PANTHER" id="PTHR30419:SF8">
    <property type="entry name" value="NITROGEN ASSIMILATION TRANSCRIPTIONAL ACTIVATOR-RELATED"/>
    <property type="match status" value="1"/>
</dbReference>
<proteinExistence type="inferred from homology"/>
<dbReference type="GO" id="GO:0003700">
    <property type="term" value="F:DNA-binding transcription factor activity"/>
    <property type="evidence" value="ECO:0007669"/>
    <property type="project" value="InterPro"/>
</dbReference>
<dbReference type="Proteomes" id="UP000037392">
    <property type="component" value="Unassembled WGS sequence"/>
</dbReference>
<dbReference type="Gene3D" id="1.10.10.10">
    <property type="entry name" value="Winged helix-like DNA-binding domain superfamily/Winged helix DNA-binding domain"/>
    <property type="match status" value="1"/>
</dbReference>
<comment type="similarity">
    <text evidence="1">Belongs to the LysR transcriptional regulatory family.</text>
</comment>
<dbReference type="OrthoDB" id="119203at2"/>
<protein>
    <recommendedName>
        <fullName evidence="5">HTH lysR-type domain-containing protein</fullName>
    </recommendedName>
</protein>
<dbReference type="InterPro" id="IPR005119">
    <property type="entry name" value="LysR_subst-bd"/>
</dbReference>
<dbReference type="Gene3D" id="3.40.190.290">
    <property type="match status" value="1"/>
</dbReference>
<gene>
    <name evidence="6" type="ORF">HMPREF9470_01097</name>
</gene>
<evidence type="ECO:0000313" key="7">
    <source>
        <dbReference type="Proteomes" id="UP000037392"/>
    </source>
</evidence>
<dbReference type="PATRIC" id="fig|742734.4.peg.1168"/>
<dbReference type="GO" id="GO:0003677">
    <property type="term" value="F:DNA binding"/>
    <property type="evidence" value="ECO:0007669"/>
    <property type="project" value="UniProtKB-KW"/>
</dbReference>
<evidence type="ECO:0000256" key="3">
    <source>
        <dbReference type="ARBA" id="ARBA00023125"/>
    </source>
</evidence>
<dbReference type="InterPro" id="IPR050950">
    <property type="entry name" value="HTH-type_LysR_regulators"/>
</dbReference>
<evidence type="ECO:0000256" key="4">
    <source>
        <dbReference type="ARBA" id="ARBA00023163"/>
    </source>
</evidence>
<dbReference type="AlphaFoldDB" id="A0A0J9F456"/>
<accession>A0A0J9F456</accession>
<dbReference type="EMBL" id="ADLK01000007">
    <property type="protein sequence ID" value="KMW23010.1"/>
    <property type="molecule type" value="Genomic_DNA"/>
</dbReference>
<dbReference type="InterPro" id="IPR000847">
    <property type="entry name" value="LysR_HTH_N"/>
</dbReference>
<dbReference type="Pfam" id="PF03466">
    <property type="entry name" value="LysR_substrate"/>
    <property type="match status" value="1"/>
</dbReference>
<organism evidence="6 7">
    <name type="scientific">[Clostridium] citroniae WAL-19142</name>
    <dbReference type="NCBI Taxonomy" id="742734"/>
    <lineage>
        <taxon>Bacteria</taxon>
        <taxon>Bacillati</taxon>
        <taxon>Bacillota</taxon>
        <taxon>Clostridia</taxon>
        <taxon>Lachnospirales</taxon>
        <taxon>Lachnospiraceae</taxon>
        <taxon>Enterocloster</taxon>
    </lineage>
</organism>
<feature type="domain" description="HTH lysR-type" evidence="5">
    <location>
        <begin position="1"/>
        <end position="58"/>
    </location>
</feature>
<evidence type="ECO:0000259" key="5">
    <source>
        <dbReference type="PROSITE" id="PS50931"/>
    </source>
</evidence>
<dbReference type="CDD" id="cd05466">
    <property type="entry name" value="PBP2_LTTR_substrate"/>
    <property type="match status" value="1"/>
</dbReference>
<dbReference type="SUPFAM" id="SSF53850">
    <property type="entry name" value="Periplasmic binding protein-like II"/>
    <property type="match status" value="1"/>
</dbReference>
<evidence type="ECO:0000256" key="2">
    <source>
        <dbReference type="ARBA" id="ARBA00023015"/>
    </source>
</evidence>
<name>A0A0J9F456_9FIRM</name>
<reference evidence="6 7" key="1">
    <citation type="submission" date="2011-04" db="EMBL/GenBank/DDBJ databases">
        <title>The Genome Sequence of Clostridium citroniae WAL-19142.</title>
        <authorList>
            <consortium name="The Broad Institute Genome Sequencing Platform"/>
            <person name="Earl A."/>
            <person name="Ward D."/>
            <person name="Feldgarden M."/>
            <person name="Gevers D."/>
            <person name="Warren Y.A."/>
            <person name="Tyrrell K.L."/>
            <person name="Citron D.M."/>
            <person name="Goldstein E.J."/>
            <person name="Daigneault M."/>
            <person name="Allen-Vercoe E."/>
            <person name="Young S.K."/>
            <person name="Zeng Q."/>
            <person name="Gargeya S."/>
            <person name="Fitzgerald M."/>
            <person name="Haas B."/>
            <person name="Abouelleil A."/>
            <person name="Alvarado L."/>
            <person name="Arachchi H.M."/>
            <person name="Berlin A."/>
            <person name="Brown A."/>
            <person name="Chapman S.B."/>
            <person name="Chen Z."/>
            <person name="Dunbar C."/>
            <person name="Freedman E."/>
            <person name="Gearin G."/>
            <person name="Gellesch M."/>
            <person name="Goldberg J."/>
            <person name="Griggs A."/>
            <person name="Gujja S."/>
            <person name="Heilman E.R."/>
            <person name="Heiman D."/>
            <person name="Howarth C."/>
            <person name="Larson L."/>
            <person name="Lui A."/>
            <person name="MacDonald P.J."/>
            <person name="Mehta T."/>
            <person name="Montmayeur A."/>
            <person name="Murphy C."/>
            <person name="Neiman D."/>
            <person name="Pearson M."/>
            <person name="Priest M."/>
            <person name="Roberts A."/>
            <person name="Saif S."/>
            <person name="Shea T."/>
            <person name="Shenoy N."/>
            <person name="Sisk P."/>
            <person name="Stolte C."/>
            <person name="Sykes S."/>
            <person name="White J."/>
            <person name="Yandava C."/>
            <person name="Wortman J."/>
            <person name="Nusbaum C."/>
            <person name="Birren B."/>
        </authorList>
    </citation>
    <scope>NUCLEOTIDE SEQUENCE [LARGE SCALE GENOMIC DNA]</scope>
    <source>
        <strain evidence="6 7">WAL-19142</strain>
    </source>
</reference>
<dbReference type="PRINTS" id="PR00039">
    <property type="entry name" value="HTHLYSR"/>
</dbReference>
<keyword evidence="2" id="KW-0805">Transcription regulation</keyword>
<dbReference type="FunFam" id="1.10.10.10:FF:000001">
    <property type="entry name" value="LysR family transcriptional regulator"/>
    <property type="match status" value="1"/>
</dbReference>
<dbReference type="PROSITE" id="PS50931">
    <property type="entry name" value="HTH_LYSR"/>
    <property type="match status" value="1"/>
</dbReference>
<dbReference type="PANTHER" id="PTHR30419">
    <property type="entry name" value="HTH-TYPE TRANSCRIPTIONAL REGULATOR YBHD"/>
    <property type="match status" value="1"/>
</dbReference>
<evidence type="ECO:0000313" key="6">
    <source>
        <dbReference type="EMBL" id="KMW23010.1"/>
    </source>
</evidence>
<keyword evidence="3" id="KW-0238">DNA-binding</keyword>
<keyword evidence="4" id="KW-0804">Transcription</keyword>
<dbReference type="GeneID" id="93165083"/>
<dbReference type="InterPro" id="IPR036388">
    <property type="entry name" value="WH-like_DNA-bd_sf"/>
</dbReference>